<evidence type="ECO:0000313" key="4">
    <source>
        <dbReference type="EMBL" id="QDU79984.1"/>
    </source>
</evidence>
<dbReference type="EMBL" id="CP036281">
    <property type="protein sequence ID" value="QDU79984.1"/>
    <property type="molecule type" value="Genomic_DNA"/>
</dbReference>
<dbReference type="Pfam" id="PF16313">
    <property type="entry name" value="DUF4953"/>
    <property type="match status" value="1"/>
</dbReference>
<name>A0A518CLD5_9PLAN</name>
<feature type="signal peptide" evidence="1">
    <location>
        <begin position="1"/>
        <end position="27"/>
    </location>
</feature>
<dbReference type="InterPro" id="IPR034032">
    <property type="entry name" value="Zn_MMP-like_bac"/>
</dbReference>
<dbReference type="Gene3D" id="3.40.390.10">
    <property type="entry name" value="Collagenase (Catalytic Domain)"/>
    <property type="match status" value="1"/>
</dbReference>
<organism evidence="4 5">
    <name type="scientific">Polystyrenella longa</name>
    <dbReference type="NCBI Taxonomy" id="2528007"/>
    <lineage>
        <taxon>Bacteria</taxon>
        <taxon>Pseudomonadati</taxon>
        <taxon>Planctomycetota</taxon>
        <taxon>Planctomycetia</taxon>
        <taxon>Planctomycetales</taxon>
        <taxon>Planctomycetaceae</taxon>
        <taxon>Polystyrenella</taxon>
    </lineage>
</organism>
<dbReference type="KEGG" id="plon:Pla110_17060"/>
<dbReference type="Pfam" id="PF17148">
    <property type="entry name" value="DUF5117"/>
    <property type="match status" value="1"/>
</dbReference>
<evidence type="ECO:0008006" key="6">
    <source>
        <dbReference type="Google" id="ProtNLM"/>
    </source>
</evidence>
<evidence type="ECO:0000259" key="3">
    <source>
        <dbReference type="Pfam" id="PF17148"/>
    </source>
</evidence>
<dbReference type="PANTHER" id="PTHR38478">
    <property type="entry name" value="PEPTIDASE M1A AND M12B"/>
    <property type="match status" value="1"/>
</dbReference>
<gene>
    <name evidence="4" type="ORF">Pla110_17060</name>
</gene>
<feature type="chain" id="PRO_5022209795" description="DUF5117 domain-containing protein" evidence="1">
    <location>
        <begin position="28"/>
        <end position="917"/>
    </location>
</feature>
<dbReference type="InterPro" id="IPR033413">
    <property type="entry name" value="DUF5117"/>
</dbReference>
<reference evidence="4 5" key="1">
    <citation type="submission" date="2019-02" db="EMBL/GenBank/DDBJ databases">
        <title>Deep-cultivation of Planctomycetes and their phenomic and genomic characterization uncovers novel biology.</title>
        <authorList>
            <person name="Wiegand S."/>
            <person name="Jogler M."/>
            <person name="Boedeker C."/>
            <person name="Pinto D."/>
            <person name="Vollmers J."/>
            <person name="Rivas-Marin E."/>
            <person name="Kohn T."/>
            <person name="Peeters S.H."/>
            <person name="Heuer A."/>
            <person name="Rast P."/>
            <person name="Oberbeckmann S."/>
            <person name="Bunk B."/>
            <person name="Jeske O."/>
            <person name="Meyerdierks A."/>
            <person name="Storesund J.E."/>
            <person name="Kallscheuer N."/>
            <person name="Luecker S."/>
            <person name="Lage O.M."/>
            <person name="Pohl T."/>
            <person name="Merkel B.J."/>
            <person name="Hornburger P."/>
            <person name="Mueller R.-W."/>
            <person name="Bruemmer F."/>
            <person name="Labrenz M."/>
            <person name="Spormann A.M."/>
            <person name="Op den Camp H."/>
            <person name="Overmann J."/>
            <person name="Amann R."/>
            <person name="Jetten M.S.M."/>
            <person name="Mascher T."/>
            <person name="Medema M.H."/>
            <person name="Devos D.P."/>
            <person name="Kaster A.-K."/>
            <person name="Ovreas L."/>
            <person name="Rohde M."/>
            <person name="Galperin M.Y."/>
            <person name="Jogler C."/>
        </authorList>
    </citation>
    <scope>NUCLEOTIDE SEQUENCE [LARGE SCALE GENOMIC DNA]</scope>
    <source>
        <strain evidence="4 5">Pla110</strain>
    </source>
</reference>
<keyword evidence="5" id="KW-1185">Reference proteome</keyword>
<accession>A0A518CLD5</accession>
<dbReference type="Proteomes" id="UP000317178">
    <property type="component" value="Chromosome"/>
</dbReference>
<dbReference type="InterPro" id="IPR032534">
    <property type="entry name" value="EcxA_zinc-bd"/>
</dbReference>
<evidence type="ECO:0000259" key="2">
    <source>
        <dbReference type="Pfam" id="PF16313"/>
    </source>
</evidence>
<dbReference type="RefSeq" id="WP_197440587.1">
    <property type="nucleotide sequence ID" value="NZ_CP036281.1"/>
</dbReference>
<sequence precursor="true">MISARRHMLPMLIAATCLLGSYSTVHAEEAKSKFETLTTAKGMKHVSGMWDIYYSEEKMLVHLKSTHLNKDYLFLTSIARGISEGAVLGGMSWGFGDDVLWSFKKVGEKIHVLRRNVRFKADPKTPEAEAVKLAYSDSVLYALPILETEKGGDLVDMSKIFMSDDQGIGRSLGAGFRFASDRSTWSSIKAFPHNVELQVAAVYSGIGREFDTVPDARGVQINVHYSISELPKSSYKPRVADDRVGYFLTVHKNFSKNPEERHFVRYINRWNLEKEAPDAKRSLPKKPIVFHMEKTIPKHLRPIVRGGILEWNKAFEKIGFDSAIQVVQQSEDETWDPEDVRYNTFRWITAEAGFAMGPSRVNPLTGEILDADIIFDASFLRYWQMRYELFSAESARELMGRNLPPSVVNRWNQRQETILPNNLAVKLEPLRQYQESLSSHSHEMGNHSCYYCNGMQQQMGFAAAVLMAQEDKDKDKEGEKKDELPEEFLEQALKEVVMHEVGHTLGLRHNFKASSWKTLEELSNKEAGHENGIVASVMDYAPANIAPDKESQGLYYTTTLGPYDEWAIEYGYKVDADDKELPKIAARGHEEGLEYATDEDTTYYNSDPLTNRFDLGKDPLQYVTRQMKLTSDLIPKVIERASEDGESYQRVRTAFNMLFSEYWRSAIFAARYVGGIYVHRDHKGDSERPPFKVVEAEKQREAMALLMESVFDSPTYDSKVLNYLGPSRWRHWGTNDLNRLDYPIHDQVAVMQKQILMHLLGGLTLSRLYENETKVAPEEAIYSVSEHLQLMVDGIFSEWKAAEAEGEFNIRAPYIDSFRRNIQRQTLKELIYLVNQGLETPDETLSDFMERLSFASEVPEEARTLARIHLQKLDEQITATLGNDKLKLDDYSRAHLQDSQLRIRQVLNSTFTIPSVN</sequence>
<dbReference type="AlphaFoldDB" id="A0A518CLD5"/>
<dbReference type="InterPro" id="IPR024079">
    <property type="entry name" value="MetalloPept_cat_dom_sf"/>
</dbReference>
<dbReference type="PANTHER" id="PTHR38478:SF1">
    <property type="entry name" value="ZINC DEPENDENT METALLOPROTEASE DOMAIN LIPOPROTEIN"/>
    <property type="match status" value="1"/>
</dbReference>
<dbReference type="CDD" id="cd04276">
    <property type="entry name" value="ZnMc_MMP_like_2"/>
    <property type="match status" value="1"/>
</dbReference>
<keyword evidence="1" id="KW-0732">Signal</keyword>
<proteinExistence type="predicted"/>
<feature type="domain" description="EcxA zinc-binding" evidence="2">
    <location>
        <begin position="482"/>
        <end position="800"/>
    </location>
</feature>
<protein>
    <recommendedName>
        <fullName evidence="6">DUF5117 domain-containing protein</fullName>
    </recommendedName>
</protein>
<evidence type="ECO:0000313" key="5">
    <source>
        <dbReference type="Proteomes" id="UP000317178"/>
    </source>
</evidence>
<dbReference type="SUPFAM" id="SSF55486">
    <property type="entry name" value="Metalloproteases ('zincins'), catalytic domain"/>
    <property type="match status" value="1"/>
</dbReference>
<dbReference type="GO" id="GO:0008237">
    <property type="term" value="F:metallopeptidase activity"/>
    <property type="evidence" value="ECO:0007669"/>
    <property type="project" value="InterPro"/>
</dbReference>
<feature type="domain" description="DUF5117" evidence="3">
    <location>
        <begin position="99"/>
        <end position="274"/>
    </location>
</feature>
<evidence type="ECO:0000256" key="1">
    <source>
        <dbReference type="SAM" id="SignalP"/>
    </source>
</evidence>